<keyword evidence="2" id="KW-0812">Transmembrane</keyword>
<dbReference type="WBParaSite" id="Csp11.Scaffold629.g16199.t1">
    <property type="protein sequence ID" value="Csp11.Scaffold629.g16199.t1"/>
    <property type="gene ID" value="Csp11.Scaffold629.g16199"/>
</dbReference>
<evidence type="ECO:0000313" key="5">
    <source>
        <dbReference type="Proteomes" id="UP000095282"/>
    </source>
</evidence>
<dbReference type="STRING" id="1561998.A0A1I7U9E0"/>
<dbReference type="InterPro" id="IPR019408">
    <property type="entry name" value="7TM_GPCR_serpentine_rcpt_Srab"/>
</dbReference>
<keyword evidence="5" id="KW-1185">Reference proteome</keyword>
<reference evidence="6" key="1">
    <citation type="submission" date="2016-11" db="UniProtKB">
        <authorList>
            <consortium name="WormBaseParasite"/>
        </authorList>
    </citation>
    <scope>IDENTIFICATION</scope>
</reference>
<keyword evidence="3" id="KW-1133">Transmembrane helix</keyword>
<dbReference type="Pfam" id="PF10292">
    <property type="entry name" value="7TM_GPCR_Srab"/>
    <property type="match status" value="1"/>
</dbReference>
<evidence type="ECO:0000256" key="1">
    <source>
        <dbReference type="ARBA" id="ARBA00004141"/>
    </source>
</evidence>
<dbReference type="Proteomes" id="UP000095282">
    <property type="component" value="Unplaced"/>
</dbReference>
<name>A0A1I7U9E0_9PELO</name>
<organism evidence="5 6">
    <name type="scientific">Caenorhabditis tropicalis</name>
    <dbReference type="NCBI Taxonomy" id="1561998"/>
    <lineage>
        <taxon>Eukaryota</taxon>
        <taxon>Metazoa</taxon>
        <taxon>Ecdysozoa</taxon>
        <taxon>Nematoda</taxon>
        <taxon>Chromadorea</taxon>
        <taxon>Rhabditida</taxon>
        <taxon>Rhabditina</taxon>
        <taxon>Rhabditomorpha</taxon>
        <taxon>Rhabditoidea</taxon>
        <taxon>Rhabditidae</taxon>
        <taxon>Peloderinae</taxon>
        <taxon>Caenorhabditis</taxon>
    </lineage>
</organism>
<comment type="subcellular location">
    <subcellularLocation>
        <location evidence="1">Membrane</location>
        <topology evidence="1">Multi-pass membrane protein</topology>
    </subcellularLocation>
</comment>
<protein>
    <submittedName>
        <fullName evidence="6">Solute carrier family 40 protein</fullName>
    </submittedName>
</protein>
<dbReference type="AlphaFoldDB" id="A0A1I7U9E0"/>
<proteinExistence type="predicted"/>
<dbReference type="GO" id="GO:0016020">
    <property type="term" value="C:membrane"/>
    <property type="evidence" value="ECO:0007669"/>
    <property type="project" value="UniProtKB-SubCell"/>
</dbReference>
<accession>A0A1I7U9E0</accession>
<keyword evidence="4" id="KW-0472">Membrane</keyword>
<sequence>MYNTGLWITNSTAVSLLIERWLATRRSSSYEQEPVKTGIMMAILQNRFVSRDEMVLTKTNVNGRVFQ</sequence>
<evidence type="ECO:0000256" key="3">
    <source>
        <dbReference type="ARBA" id="ARBA00022989"/>
    </source>
</evidence>
<evidence type="ECO:0000256" key="2">
    <source>
        <dbReference type="ARBA" id="ARBA00022692"/>
    </source>
</evidence>
<evidence type="ECO:0000313" key="6">
    <source>
        <dbReference type="WBParaSite" id="Csp11.Scaffold629.g16199.t1"/>
    </source>
</evidence>
<evidence type="ECO:0000256" key="4">
    <source>
        <dbReference type="ARBA" id="ARBA00023136"/>
    </source>
</evidence>